<dbReference type="RefSeq" id="WP_348268776.1">
    <property type="nucleotide sequence ID" value="NZ_CP121194.1"/>
</dbReference>
<dbReference type="InterPro" id="IPR013424">
    <property type="entry name" value="Ice-binding_C"/>
</dbReference>
<reference evidence="4" key="1">
    <citation type="submission" date="2023-03" db="EMBL/GenBank/DDBJ databases">
        <title>Edaphobacter sp.</title>
        <authorList>
            <person name="Huber K.J."/>
            <person name="Papendorf J."/>
            <person name="Pilke C."/>
            <person name="Bunk B."/>
            <person name="Sproeer C."/>
            <person name="Pester M."/>
        </authorList>
    </citation>
    <scope>NUCLEOTIDE SEQUENCE</scope>
    <source>
        <strain evidence="3">DSM 109919</strain>
        <strain evidence="4">DSM 109920</strain>
    </source>
</reference>
<proteinExistence type="predicted"/>
<dbReference type="NCBIfam" id="TIGR02595">
    <property type="entry name" value="PEP_CTERM"/>
    <property type="match status" value="1"/>
</dbReference>
<dbReference type="EMBL" id="CP121194">
    <property type="protein sequence ID" value="XBH11288.1"/>
    <property type="molecule type" value="Genomic_DNA"/>
</dbReference>
<accession>A0AAU7DC30</accession>
<accession>A0AAU7D0I9</accession>
<evidence type="ECO:0000313" key="3">
    <source>
        <dbReference type="EMBL" id="XBH11288.1"/>
    </source>
</evidence>
<keyword evidence="1" id="KW-0732">Signal</keyword>
<dbReference type="KEGG" id="epl:P4G45_06060"/>
<feature type="domain" description="Ice-binding protein C-terminal" evidence="2">
    <location>
        <begin position="184"/>
        <end position="207"/>
    </location>
</feature>
<name>A0AAU7DC30_9BACT</name>
<feature type="signal peptide" evidence="1">
    <location>
        <begin position="1"/>
        <end position="25"/>
    </location>
</feature>
<sequence>MKKIVYLLPAICLATLAMSSMSAHADTLNLAPYVGQTVSMTVEPYASGENNGSFYVGLTQANFSQNGSPLGSLEAFCDDFNHEITVPATYNVTVQAVAGNTTREQEAYYGMLFGSTPSGNTALDTDIQELIWNFSSPGQYALNTEMTTLQTQMLANYQSVNYSGSFYLNAGDGGQSFMTTDPSPVPEPASFALLGTGILGLAGAARRKYFQA</sequence>
<dbReference type="EMBL" id="CP121195">
    <property type="protein sequence ID" value="XBH14717.1"/>
    <property type="molecule type" value="Genomic_DNA"/>
</dbReference>
<dbReference type="Pfam" id="PF07589">
    <property type="entry name" value="PEP-CTERM"/>
    <property type="match status" value="1"/>
</dbReference>
<evidence type="ECO:0000313" key="4">
    <source>
        <dbReference type="EMBL" id="XBH14717.1"/>
    </source>
</evidence>
<dbReference type="AlphaFoldDB" id="A0AAU7DC30"/>
<gene>
    <name evidence="3" type="ORF">P4G45_06060</name>
    <name evidence="4" type="ORF">P8936_06035</name>
</gene>
<protein>
    <submittedName>
        <fullName evidence="4">PEP-CTERM sorting domain-containing protein</fullName>
    </submittedName>
</protein>
<evidence type="ECO:0000256" key="1">
    <source>
        <dbReference type="SAM" id="SignalP"/>
    </source>
</evidence>
<evidence type="ECO:0000259" key="2">
    <source>
        <dbReference type="Pfam" id="PF07589"/>
    </source>
</evidence>
<feature type="chain" id="PRO_5043288835" evidence="1">
    <location>
        <begin position="26"/>
        <end position="212"/>
    </location>
</feature>
<organism evidence="4">
    <name type="scientific">Edaphobacter paludis</name>
    <dbReference type="NCBI Taxonomy" id="3035702"/>
    <lineage>
        <taxon>Bacteria</taxon>
        <taxon>Pseudomonadati</taxon>
        <taxon>Acidobacteriota</taxon>
        <taxon>Terriglobia</taxon>
        <taxon>Terriglobales</taxon>
        <taxon>Acidobacteriaceae</taxon>
        <taxon>Edaphobacter</taxon>
    </lineage>
</organism>